<dbReference type="Proteomes" id="UP000183794">
    <property type="component" value="Unassembled WGS sequence"/>
</dbReference>
<evidence type="ECO:0000313" key="2">
    <source>
        <dbReference type="EMBL" id="SGZ16124.1"/>
    </source>
</evidence>
<name>A0A1K9YSP9_9GAMM</name>
<dbReference type="RefSeq" id="WP_170862818.1">
    <property type="nucleotide sequence ID" value="NZ_CAWRBC010000060.1"/>
</dbReference>
<keyword evidence="1" id="KW-1133">Transmembrane helix</keyword>
<dbReference type="EMBL" id="FPLD01000122">
    <property type="protein sequence ID" value="SGZ16124.1"/>
    <property type="molecule type" value="Genomic_DNA"/>
</dbReference>
<keyword evidence="1" id="KW-0472">Membrane</keyword>
<sequence>MSIAGLGFATFAFIVSPLITEYIDVYFIVIIVVVFCVDWLEIRKLKAEIK</sequence>
<protein>
    <submittedName>
        <fullName evidence="2">Uncharacterized protein</fullName>
    </submittedName>
</protein>
<evidence type="ECO:0000256" key="1">
    <source>
        <dbReference type="SAM" id="Phobius"/>
    </source>
</evidence>
<keyword evidence="1" id="KW-0812">Transmembrane</keyword>
<proteinExistence type="predicted"/>
<organism evidence="2 3">
    <name type="scientific">Moritella viscosa</name>
    <dbReference type="NCBI Taxonomy" id="80854"/>
    <lineage>
        <taxon>Bacteria</taxon>
        <taxon>Pseudomonadati</taxon>
        <taxon>Pseudomonadota</taxon>
        <taxon>Gammaproteobacteria</taxon>
        <taxon>Alteromonadales</taxon>
        <taxon>Moritellaceae</taxon>
        <taxon>Moritella</taxon>
    </lineage>
</organism>
<gene>
    <name evidence="2" type="ORF">NVI5450_4269</name>
</gene>
<evidence type="ECO:0000313" key="3">
    <source>
        <dbReference type="Proteomes" id="UP000183794"/>
    </source>
</evidence>
<feature type="transmembrane region" description="Helical" evidence="1">
    <location>
        <begin position="22"/>
        <end position="40"/>
    </location>
</feature>
<dbReference type="AlphaFoldDB" id="A0A1K9YSP9"/>
<reference evidence="2 3" key="1">
    <citation type="submission" date="2016-11" db="EMBL/GenBank/DDBJ databases">
        <authorList>
            <person name="Jaros S."/>
            <person name="Januszkiewicz K."/>
            <person name="Wedrychowicz H."/>
        </authorList>
    </citation>
    <scope>NUCLEOTIDE SEQUENCE [LARGE SCALE GENOMIC DNA]</scope>
    <source>
        <strain evidence="2">NVI 5450</strain>
    </source>
</reference>
<accession>A0A1K9YSP9</accession>